<dbReference type="Gene3D" id="3.30.70.1350">
    <property type="entry name" value="Cation efflux protein, cytoplasmic domain"/>
    <property type="match status" value="1"/>
</dbReference>
<evidence type="ECO:0000256" key="2">
    <source>
        <dbReference type="ARBA" id="ARBA00008114"/>
    </source>
</evidence>
<feature type="transmembrane region" description="Helical" evidence="8">
    <location>
        <begin position="96"/>
        <end position="117"/>
    </location>
</feature>
<comment type="similarity">
    <text evidence="2">Belongs to the cation diffusion facilitator (CDF) transporter (TC 2.A.4) family.</text>
</comment>
<keyword evidence="5 8" id="KW-0812">Transmembrane</keyword>
<dbReference type="SUPFAM" id="SSF160240">
    <property type="entry name" value="Cation efflux protein cytoplasmic domain-like"/>
    <property type="match status" value="1"/>
</dbReference>
<evidence type="ECO:0000256" key="5">
    <source>
        <dbReference type="ARBA" id="ARBA00022692"/>
    </source>
</evidence>
<keyword evidence="3" id="KW-0813">Transport</keyword>
<evidence type="ECO:0000259" key="10">
    <source>
        <dbReference type="Pfam" id="PF16916"/>
    </source>
</evidence>
<dbReference type="InterPro" id="IPR027469">
    <property type="entry name" value="Cation_efflux_TMD_sf"/>
</dbReference>
<keyword evidence="7 8" id="KW-0472">Membrane</keyword>
<evidence type="ECO:0000256" key="3">
    <source>
        <dbReference type="ARBA" id="ARBA00022448"/>
    </source>
</evidence>
<keyword evidence="12" id="KW-1185">Reference proteome</keyword>
<feature type="domain" description="Cation efflux protein cytoplasmic" evidence="10">
    <location>
        <begin position="228"/>
        <end position="303"/>
    </location>
</feature>
<evidence type="ECO:0000256" key="8">
    <source>
        <dbReference type="SAM" id="Phobius"/>
    </source>
</evidence>
<gene>
    <name evidence="11" type="ORF">SMD27_15305</name>
</gene>
<accession>A0ABU5EE70</accession>
<dbReference type="InterPro" id="IPR002524">
    <property type="entry name" value="Cation_efflux"/>
</dbReference>
<comment type="subcellular location">
    <subcellularLocation>
        <location evidence="1">Membrane</location>
        <topology evidence="1">Multi-pass membrane protein</topology>
    </subcellularLocation>
</comment>
<dbReference type="InterPro" id="IPR050291">
    <property type="entry name" value="CDF_Transporter"/>
</dbReference>
<reference evidence="11 12" key="1">
    <citation type="journal article" date="2016" name="Antonie Van Leeuwenhoek">
        <title>Dongia soli sp. nov., isolated from soil from Dokdo, Korea.</title>
        <authorList>
            <person name="Kim D.U."/>
            <person name="Lee H."/>
            <person name="Kim H."/>
            <person name="Kim S.G."/>
            <person name="Ka J.O."/>
        </authorList>
    </citation>
    <scope>NUCLEOTIDE SEQUENCE [LARGE SCALE GENOMIC DNA]</scope>
    <source>
        <strain evidence="11 12">D78</strain>
    </source>
</reference>
<feature type="domain" description="Cation efflux protein transmembrane" evidence="9">
    <location>
        <begin position="29"/>
        <end position="222"/>
    </location>
</feature>
<dbReference type="PANTHER" id="PTHR43840">
    <property type="entry name" value="MITOCHONDRIAL METAL TRANSPORTER 1-RELATED"/>
    <property type="match status" value="1"/>
</dbReference>
<keyword evidence="4" id="KW-1003">Cell membrane</keyword>
<dbReference type="Gene3D" id="1.20.1510.10">
    <property type="entry name" value="Cation efflux protein transmembrane domain"/>
    <property type="match status" value="1"/>
</dbReference>
<dbReference type="SUPFAM" id="SSF161111">
    <property type="entry name" value="Cation efflux protein transmembrane domain-like"/>
    <property type="match status" value="1"/>
</dbReference>
<sequence length="313" mass="34578">MTDRASDNQISAPPLSLDETGRLMRRATLASVFAAALLIAIKFYAYLSTGSVALLSTLLDSGLDMAASLINLLAVHHALTPADAEHRFGHGKAEPLAGLVQVAFILGSSVLLLIEVINHFAEPQPVENTGIGIVVMVVSIAVTAVLMVYQRHVIRRTGSLAVRADATHYFSDFLVNAAVIAALVLSAWFGLWWIDPLFGLAVALFIAFTAIGIGREAFDMLMDREMEGAERDQIKEIVRQHPEVRGLHELRTRVAGQFRFIQFHLELDADMTLREAHRISDAVERELLQHFPGAEIIIHQDPYGVAERRRVFR</sequence>
<dbReference type="NCBIfam" id="TIGR01297">
    <property type="entry name" value="CDF"/>
    <property type="match status" value="1"/>
</dbReference>
<dbReference type="InterPro" id="IPR058533">
    <property type="entry name" value="Cation_efflux_TM"/>
</dbReference>
<evidence type="ECO:0000256" key="6">
    <source>
        <dbReference type="ARBA" id="ARBA00022989"/>
    </source>
</evidence>
<feature type="transmembrane region" description="Helical" evidence="8">
    <location>
        <begin position="129"/>
        <end position="149"/>
    </location>
</feature>
<feature type="transmembrane region" description="Helical" evidence="8">
    <location>
        <begin position="53"/>
        <end position="75"/>
    </location>
</feature>
<dbReference type="InterPro" id="IPR027470">
    <property type="entry name" value="Cation_efflux_CTD"/>
</dbReference>
<organism evidence="11 12">
    <name type="scientific">Dongia soli</name>
    <dbReference type="NCBI Taxonomy" id="600628"/>
    <lineage>
        <taxon>Bacteria</taxon>
        <taxon>Pseudomonadati</taxon>
        <taxon>Pseudomonadota</taxon>
        <taxon>Alphaproteobacteria</taxon>
        <taxon>Rhodospirillales</taxon>
        <taxon>Dongiaceae</taxon>
        <taxon>Dongia</taxon>
    </lineage>
</organism>
<evidence type="ECO:0000256" key="4">
    <source>
        <dbReference type="ARBA" id="ARBA00022475"/>
    </source>
</evidence>
<dbReference type="EMBL" id="JAXCLW010000004">
    <property type="protein sequence ID" value="MDY0884212.1"/>
    <property type="molecule type" value="Genomic_DNA"/>
</dbReference>
<dbReference type="PANTHER" id="PTHR43840:SF41">
    <property type="entry name" value="CATION-EFFLUX PUMP FIEF"/>
    <property type="match status" value="1"/>
</dbReference>
<feature type="transmembrane region" description="Helical" evidence="8">
    <location>
        <begin position="197"/>
        <end position="214"/>
    </location>
</feature>
<dbReference type="Pfam" id="PF01545">
    <property type="entry name" value="Cation_efflux"/>
    <property type="match status" value="1"/>
</dbReference>
<dbReference type="InterPro" id="IPR036837">
    <property type="entry name" value="Cation_efflux_CTD_sf"/>
</dbReference>
<comment type="caution">
    <text evidence="11">The sequence shown here is derived from an EMBL/GenBank/DDBJ whole genome shotgun (WGS) entry which is preliminary data.</text>
</comment>
<dbReference type="Pfam" id="PF16916">
    <property type="entry name" value="ZT_dimer"/>
    <property type="match status" value="1"/>
</dbReference>
<evidence type="ECO:0000313" key="11">
    <source>
        <dbReference type="EMBL" id="MDY0884212.1"/>
    </source>
</evidence>
<proteinExistence type="inferred from homology"/>
<feature type="transmembrane region" description="Helical" evidence="8">
    <location>
        <begin position="27"/>
        <end position="47"/>
    </location>
</feature>
<evidence type="ECO:0000259" key="9">
    <source>
        <dbReference type="Pfam" id="PF01545"/>
    </source>
</evidence>
<evidence type="ECO:0000256" key="7">
    <source>
        <dbReference type="ARBA" id="ARBA00023136"/>
    </source>
</evidence>
<feature type="transmembrane region" description="Helical" evidence="8">
    <location>
        <begin position="169"/>
        <end position="191"/>
    </location>
</feature>
<protein>
    <submittedName>
        <fullName evidence="11">Cation diffusion facilitator family transporter</fullName>
    </submittedName>
</protein>
<evidence type="ECO:0000313" key="12">
    <source>
        <dbReference type="Proteomes" id="UP001279642"/>
    </source>
</evidence>
<name>A0ABU5EE70_9PROT</name>
<dbReference type="Proteomes" id="UP001279642">
    <property type="component" value="Unassembled WGS sequence"/>
</dbReference>
<evidence type="ECO:0000256" key="1">
    <source>
        <dbReference type="ARBA" id="ARBA00004141"/>
    </source>
</evidence>
<keyword evidence="6 8" id="KW-1133">Transmembrane helix</keyword>
<dbReference type="RefSeq" id="WP_320509282.1">
    <property type="nucleotide sequence ID" value="NZ_JAXCLW010000004.1"/>
</dbReference>